<gene>
    <name evidence="1" type="ORF">I3J27_30170</name>
</gene>
<evidence type="ECO:0000313" key="2">
    <source>
        <dbReference type="Proteomes" id="UP001179614"/>
    </source>
</evidence>
<dbReference type="Proteomes" id="UP001179614">
    <property type="component" value="Chromosome"/>
</dbReference>
<sequence length="58" mass="6435">MAIQILLDRTGDSRHLFNPDDARDLAKAERRFYALTDGGFAPAVPFCSPASSLRITLR</sequence>
<accession>A0ABY7MWR1</accession>
<reference evidence="1" key="1">
    <citation type="submission" date="2021-12" db="EMBL/GenBank/DDBJ databases">
        <title>Bradyrhizobium xenonodulans sp. nov.</title>
        <authorList>
            <person name="Claassens R."/>
            <person name="Venter S.N."/>
            <person name="Beukes C.W."/>
            <person name="Stepkowski T."/>
            <person name="Steenkamp E.T."/>
        </authorList>
    </citation>
    <scope>NUCLEOTIDE SEQUENCE</scope>
    <source>
        <strain evidence="1">14AB</strain>
    </source>
</reference>
<dbReference type="RefSeq" id="WP_270173036.1">
    <property type="nucleotide sequence ID" value="NZ_CP089391.1"/>
</dbReference>
<proteinExistence type="predicted"/>
<evidence type="ECO:0000313" key="1">
    <source>
        <dbReference type="EMBL" id="WBL82845.1"/>
    </source>
</evidence>
<name>A0ABY7MWR1_9BRAD</name>
<protein>
    <submittedName>
        <fullName evidence="1">Uncharacterized protein</fullName>
    </submittedName>
</protein>
<keyword evidence="2" id="KW-1185">Reference proteome</keyword>
<organism evidence="1 2">
    <name type="scientific">Bradyrhizobium xenonodulans</name>
    <dbReference type="NCBI Taxonomy" id="2736875"/>
    <lineage>
        <taxon>Bacteria</taxon>
        <taxon>Pseudomonadati</taxon>
        <taxon>Pseudomonadota</taxon>
        <taxon>Alphaproteobacteria</taxon>
        <taxon>Hyphomicrobiales</taxon>
        <taxon>Nitrobacteraceae</taxon>
        <taxon>Bradyrhizobium</taxon>
    </lineage>
</organism>
<dbReference type="EMBL" id="CP089391">
    <property type="protein sequence ID" value="WBL82845.1"/>
    <property type="molecule type" value="Genomic_DNA"/>
</dbReference>